<keyword evidence="3" id="KW-1185">Reference proteome</keyword>
<organism evidence="2 3">
    <name type="scientific">Plakobranchus ocellatus</name>
    <dbReference type="NCBI Taxonomy" id="259542"/>
    <lineage>
        <taxon>Eukaryota</taxon>
        <taxon>Metazoa</taxon>
        <taxon>Spiralia</taxon>
        <taxon>Lophotrochozoa</taxon>
        <taxon>Mollusca</taxon>
        <taxon>Gastropoda</taxon>
        <taxon>Heterobranchia</taxon>
        <taxon>Euthyneura</taxon>
        <taxon>Panpulmonata</taxon>
        <taxon>Sacoglossa</taxon>
        <taxon>Placobranchoidea</taxon>
        <taxon>Plakobranchidae</taxon>
        <taxon>Plakobranchus</taxon>
    </lineage>
</organism>
<protein>
    <submittedName>
        <fullName evidence="2">Uncharacterized protein</fullName>
    </submittedName>
</protein>
<evidence type="ECO:0000313" key="3">
    <source>
        <dbReference type="Proteomes" id="UP000735302"/>
    </source>
</evidence>
<evidence type="ECO:0000313" key="2">
    <source>
        <dbReference type="EMBL" id="GFO22938.1"/>
    </source>
</evidence>
<reference evidence="2 3" key="1">
    <citation type="journal article" date="2021" name="Elife">
        <title>Chloroplast acquisition without the gene transfer in kleptoplastic sea slugs, Plakobranchus ocellatus.</title>
        <authorList>
            <person name="Maeda T."/>
            <person name="Takahashi S."/>
            <person name="Yoshida T."/>
            <person name="Shimamura S."/>
            <person name="Takaki Y."/>
            <person name="Nagai Y."/>
            <person name="Toyoda A."/>
            <person name="Suzuki Y."/>
            <person name="Arimoto A."/>
            <person name="Ishii H."/>
            <person name="Satoh N."/>
            <person name="Nishiyama T."/>
            <person name="Hasebe M."/>
            <person name="Maruyama T."/>
            <person name="Minagawa J."/>
            <person name="Obokata J."/>
            <person name="Shigenobu S."/>
        </authorList>
    </citation>
    <scope>NUCLEOTIDE SEQUENCE [LARGE SCALE GENOMIC DNA]</scope>
</reference>
<dbReference type="EMBL" id="BLXT01005465">
    <property type="protein sequence ID" value="GFO22938.1"/>
    <property type="molecule type" value="Genomic_DNA"/>
</dbReference>
<feature type="region of interest" description="Disordered" evidence="1">
    <location>
        <begin position="1"/>
        <end position="33"/>
    </location>
</feature>
<dbReference type="Proteomes" id="UP000735302">
    <property type="component" value="Unassembled WGS sequence"/>
</dbReference>
<dbReference type="AlphaFoldDB" id="A0AAV4BUR7"/>
<sequence length="320" mass="35470">MYIPSPQQGDFRLSGLPSGEDAGGGARTRDRKIPADIRADSLATLGRREAITDQASAEESSGMEGIIGIINTRHGLWFLLILPQAENITEPPDSLTHSTSWLLLSGQHDGLDRSPRTVSHTVLAGYYCLDSTMGWTGASGQFHTQYWLATTVRTARVTGQEPLDSFTHTVLVSHFCLNSTMGWTDRSPRTVSHTVLAGYFCPHGTIFWTGAFGQSHIQYWLAITVRVARNTEQEPSESLPTTVRTTRWIGQKPSDSLTHSIGWLLLSGQHDGLDRSLRTVSHTVLAAYYCPDKTMDWTGALGRSHIQYWLATTVRTTRWI</sequence>
<evidence type="ECO:0000256" key="1">
    <source>
        <dbReference type="SAM" id="MobiDB-lite"/>
    </source>
</evidence>
<proteinExistence type="predicted"/>
<gene>
    <name evidence="2" type="ORF">PoB_004944300</name>
</gene>
<comment type="caution">
    <text evidence="2">The sequence shown here is derived from an EMBL/GenBank/DDBJ whole genome shotgun (WGS) entry which is preliminary data.</text>
</comment>
<name>A0AAV4BUR7_9GAST</name>
<accession>A0AAV4BUR7</accession>